<sequence length="333" mass="38376">LCNLLKRALSYNMIEKNFYKLGRWWKKRFSSPPLPAYNGESPWRSPPVVEPEQRRRRRRKRRSRAGVLVRLEENVKTGLLSRVFFWLMFSPWITSWMNSGAGWRFNGTLKTVTFWFSRKLGSTPRSRTPPLFPRDFPSTDRTGQLIQGRAREEEVSASCHGEQQVVLRCGGNFYGLFSGPTAPHDQMPALLSSAQKLKRDRRPVTRTIQQWSHQSDSALHDCFSTTECTEQTPTTQVIWRSTGSPGTRTPESHQQRKETQYRDKVESHYKGSNTRSMWAGLKTHTDYKRKISGAEVMSASLPDELNTFYACFESTSPAVEVQKAQEDHCPPHC</sequence>
<dbReference type="Proteomes" id="UP000831701">
    <property type="component" value="Chromosome 2"/>
</dbReference>
<gene>
    <name evidence="1" type="ORF">L3Q82_016723</name>
</gene>
<dbReference type="EMBL" id="CM041532">
    <property type="protein sequence ID" value="KAI3376214.1"/>
    <property type="molecule type" value="Genomic_DNA"/>
</dbReference>
<reference evidence="1" key="1">
    <citation type="submission" date="2022-04" db="EMBL/GenBank/DDBJ databases">
        <title>Jade perch genome.</title>
        <authorList>
            <person name="Chao B."/>
        </authorList>
    </citation>
    <scope>NUCLEOTIDE SEQUENCE</scope>
    <source>
        <strain evidence="1">CB-2022</strain>
    </source>
</reference>
<accession>A0ACB8X899</accession>
<name>A0ACB8X899_9TELE</name>
<evidence type="ECO:0000313" key="1">
    <source>
        <dbReference type="EMBL" id="KAI3376214.1"/>
    </source>
</evidence>
<protein>
    <submittedName>
        <fullName evidence="1">Uncharacterized protein</fullName>
    </submittedName>
</protein>
<evidence type="ECO:0000313" key="2">
    <source>
        <dbReference type="Proteomes" id="UP000831701"/>
    </source>
</evidence>
<organism evidence="1 2">
    <name type="scientific">Scortum barcoo</name>
    <name type="common">barcoo grunter</name>
    <dbReference type="NCBI Taxonomy" id="214431"/>
    <lineage>
        <taxon>Eukaryota</taxon>
        <taxon>Metazoa</taxon>
        <taxon>Chordata</taxon>
        <taxon>Craniata</taxon>
        <taxon>Vertebrata</taxon>
        <taxon>Euteleostomi</taxon>
        <taxon>Actinopterygii</taxon>
        <taxon>Neopterygii</taxon>
        <taxon>Teleostei</taxon>
        <taxon>Neoteleostei</taxon>
        <taxon>Acanthomorphata</taxon>
        <taxon>Eupercaria</taxon>
        <taxon>Centrarchiformes</taxon>
        <taxon>Terapontoidei</taxon>
        <taxon>Terapontidae</taxon>
        <taxon>Scortum</taxon>
    </lineage>
</organism>
<proteinExistence type="predicted"/>
<comment type="caution">
    <text evidence="1">The sequence shown here is derived from an EMBL/GenBank/DDBJ whole genome shotgun (WGS) entry which is preliminary data.</text>
</comment>
<keyword evidence="2" id="KW-1185">Reference proteome</keyword>
<feature type="non-terminal residue" evidence="1">
    <location>
        <position position="1"/>
    </location>
</feature>